<evidence type="ECO:0000256" key="2">
    <source>
        <dbReference type="SAM" id="Phobius"/>
    </source>
</evidence>
<accession>A0A6C0IV59</accession>
<name>A0A6C0IV59_9ZZZZ</name>
<feature type="transmembrane region" description="Helical" evidence="2">
    <location>
        <begin position="55"/>
        <end position="77"/>
    </location>
</feature>
<sequence>MFEKANHIHALATVLGTMGGFQEQPDWFKGIAKTSIWQILMSSILVFQGGGNLDFLYSLVVAIVFYILINLTSYIKFDVSDIGLGYRGSGDDKDNEKITTEEESENFLGYY</sequence>
<reference evidence="3" key="1">
    <citation type="journal article" date="2020" name="Nature">
        <title>Giant virus diversity and host interactions through global metagenomics.</title>
        <authorList>
            <person name="Schulz F."/>
            <person name="Roux S."/>
            <person name="Paez-Espino D."/>
            <person name="Jungbluth S."/>
            <person name="Walsh D.A."/>
            <person name="Denef V.J."/>
            <person name="McMahon K.D."/>
            <person name="Konstantinidis K.T."/>
            <person name="Eloe-Fadrosh E.A."/>
            <person name="Kyrpides N.C."/>
            <person name="Woyke T."/>
        </authorList>
    </citation>
    <scope>NUCLEOTIDE SEQUENCE</scope>
    <source>
        <strain evidence="3">GVMAG-M-3300025138-11</strain>
    </source>
</reference>
<dbReference type="EMBL" id="MN740273">
    <property type="protein sequence ID" value="QHT97171.1"/>
    <property type="molecule type" value="Genomic_DNA"/>
</dbReference>
<proteinExistence type="predicted"/>
<keyword evidence="2" id="KW-1133">Transmembrane helix</keyword>
<feature type="compositionally biased region" description="Basic and acidic residues" evidence="1">
    <location>
        <begin position="89"/>
        <end position="100"/>
    </location>
</feature>
<evidence type="ECO:0000256" key="1">
    <source>
        <dbReference type="SAM" id="MobiDB-lite"/>
    </source>
</evidence>
<dbReference type="AlphaFoldDB" id="A0A6C0IV59"/>
<feature type="region of interest" description="Disordered" evidence="1">
    <location>
        <begin position="87"/>
        <end position="111"/>
    </location>
</feature>
<keyword evidence="2" id="KW-0472">Membrane</keyword>
<keyword evidence="2" id="KW-0812">Transmembrane</keyword>
<evidence type="ECO:0000313" key="3">
    <source>
        <dbReference type="EMBL" id="QHT97171.1"/>
    </source>
</evidence>
<protein>
    <submittedName>
        <fullName evidence="3">Uncharacterized protein</fullName>
    </submittedName>
</protein>
<organism evidence="3">
    <name type="scientific">viral metagenome</name>
    <dbReference type="NCBI Taxonomy" id="1070528"/>
    <lineage>
        <taxon>unclassified sequences</taxon>
        <taxon>metagenomes</taxon>
        <taxon>organismal metagenomes</taxon>
    </lineage>
</organism>